<reference evidence="2 3" key="1">
    <citation type="submission" date="2022-10" db="EMBL/GenBank/DDBJ databases">
        <title>Roseococcus glaciei nov., sp. nov., isolated from glacier.</title>
        <authorList>
            <person name="Liu Q."/>
            <person name="Xin Y.-H."/>
        </authorList>
    </citation>
    <scope>NUCLEOTIDE SEQUENCE [LARGE SCALE GENOMIC DNA]</scope>
    <source>
        <strain evidence="2 3">MDT2-1-1</strain>
    </source>
</reference>
<evidence type="ECO:0000313" key="2">
    <source>
        <dbReference type="EMBL" id="MCW8086741.1"/>
    </source>
</evidence>
<evidence type="ECO:0008006" key="4">
    <source>
        <dbReference type="Google" id="ProtNLM"/>
    </source>
</evidence>
<organism evidence="2 3">
    <name type="scientific">Sabulicella glaciei</name>
    <dbReference type="NCBI Taxonomy" id="2984948"/>
    <lineage>
        <taxon>Bacteria</taxon>
        <taxon>Pseudomonadati</taxon>
        <taxon>Pseudomonadota</taxon>
        <taxon>Alphaproteobacteria</taxon>
        <taxon>Acetobacterales</taxon>
        <taxon>Acetobacteraceae</taxon>
        <taxon>Sabulicella</taxon>
    </lineage>
</organism>
<keyword evidence="1" id="KW-0472">Membrane</keyword>
<evidence type="ECO:0000313" key="3">
    <source>
        <dbReference type="Proteomes" id="UP001526430"/>
    </source>
</evidence>
<keyword evidence="1" id="KW-1133">Transmembrane helix</keyword>
<dbReference type="Proteomes" id="UP001526430">
    <property type="component" value="Unassembled WGS sequence"/>
</dbReference>
<comment type="caution">
    <text evidence="2">The sequence shown here is derived from an EMBL/GenBank/DDBJ whole genome shotgun (WGS) entry which is preliminary data.</text>
</comment>
<accession>A0ABT3NX45</accession>
<sequence length="92" mass="9872">MTTPPSAAWRWLRRALLLTAVLEASGAAVLVWWGLMEDRSWQIARPLGQIAAAFLAACIVPAFVMAWTGRSLALAALLLALPAGLALWGRFG</sequence>
<dbReference type="RefSeq" id="WP_301590842.1">
    <property type="nucleotide sequence ID" value="NZ_JAPFQI010000010.1"/>
</dbReference>
<keyword evidence="3" id="KW-1185">Reference proteome</keyword>
<evidence type="ECO:0000256" key="1">
    <source>
        <dbReference type="SAM" id="Phobius"/>
    </source>
</evidence>
<feature type="transmembrane region" description="Helical" evidence="1">
    <location>
        <begin position="72"/>
        <end position="91"/>
    </location>
</feature>
<gene>
    <name evidence="2" type="ORF">OF850_13985</name>
</gene>
<keyword evidence="1" id="KW-0812">Transmembrane</keyword>
<proteinExistence type="predicted"/>
<feature type="transmembrane region" description="Helical" evidence="1">
    <location>
        <begin position="47"/>
        <end position="66"/>
    </location>
</feature>
<dbReference type="EMBL" id="JAPFQI010000010">
    <property type="protein sequence ID" value="MCW8086741.1"/>
    <property type="molecule type" value="Genomic_DNA"/>
</dbReference>
<name>A0ABT3NX45_9PROT</name>
<feature type="transmembrane region" description="Helical" evidence="1">
    <location>
        <begin position="15"/>
        <end position="35"/>
    </location>
</feature>
<protein>
    <recommendedName>
        <fullName evidence="4">DUF2568 domain-containing protein</fullName>
    </recommendedName>
</protein>